<evidence type="ECO:0000259" key="6">
    <source>
        <dbReference type="Pfam" id="PF13508"/>
    </source>
</evidence>
<gene>
    <name evidence="7" type="ORF">F0185_27020</name>
</gene>
<evidence type="ECO:0000256" key="2">
    <source>
        <dbReference type="ARBA" id="ARBA00022649"/>
    </source>
</evidence>
<dbReference type="InterPro" id="IPR000182">
    <property type="entry name" value="GNAT_dom"/>
</dbReference>
<keyword evidence="8" id="KW-1185">Reference proteome</keyword>
<evidence type="ECO:0000256" key="4">
    <source>
        <dbReference type="ARBA" id="ARBA00023315"/>
    </source>
</evidence>
<comment type="caution">
    <text evidence="7">The sequence shown here is derived from an EMBL/GenBank/DDBJ whole genome shotgun (WGS) entry which is preliminary data.</text>
</comment>
<protein>
    <submittedName>
        <fullName evidence="7">GNAT family N-acetyltransferase</fullName>
    </submittedName>
</protein>
<keyword evidence="2" id="KW-1277">Toxin-antitoxin system</keyword>
<dbReference type="EMBL" id="VUYU01000026">
    <property type="protein sequence ID" value="NHZ37222.1"/>
    <property type="molecule type" value="Genomic_DNA"/>
</dbReference>
<evidence type="ECO:0000256" key="1">
    <source>
        <dbReference type="ARBA" id="ARBA00022491"/>
    </source>
</evidence>
<organism evidence="7 8">
    <name type="scientific">Massilia rubra</name>
    <dbReference type="NCBI Taxonomy" id="2607910"/>
    <lineage>
        <taxon>Bacteria</taxon>
        <taxon>Pseudomonadati</taxon>
        <taxon>Pseudomonadota</taxon>
        <taxon>Betaproteobacteria</taxon>
        <taxon>Burkholderiales</taxon>
        <taxon>Oxalobacteraceae</taxon>
        <taxon>Telluria group</taxon>
        <taxon>Massilia</taxon>
    </lineage>
</organism>
<sequence length="164" mass="18546">MAARVTPLSRLHNLKNFDCGDIELNKYLRETARQHQRKYISKTYILAHEHAPADVIGFYTLAIRKMVPAQAFPPGWAKGMPSQVPAFSLARLAVHHTEKHRGYGTFLLFEAMQCAAVAAERVGGYALFVDAKDAQVAAFYRKFGYVPFHENPFILFMPFSDMPP</sequence>
<dbReference type="Gene3D" id="3.40.630.30">
    <property type="match status" value="1"/>
</dbReference>
<keyword evidence="3" id="KW-0808">Transferase</keyword>
<name>A0ABX0LZ78_9BURK</name>
<dbReference type="PANTHER" id="PTHR36449:SF1">
    <property type="entry name" value="ACETYLTRANSFERASE"/>
    <property type="match status" value="1"/>
</dbReference>
<feature type="domain" description="N-acetyltransferase" evidence="6">
    <location>
        <begin position="75"/>
        <end position="146"/>
    </location>
</feature>
<accession>A0ABX0LZ78</accession>
<dbReference type="SUPFAM" id="SSF55729">
    <property type="entry name" value="Acyl-CoA N-acyltransferases (Nat)"/>
    <property type="match status" value="1"/>
</dbReference>
<dbReference type="PANTHER" id="PTHR36449">
    <property type="entry name" value="ACETYLTRANSFERASE-RELATED"/>
    <property type="match status" value="1"/>
</dbReference>
<evidence type="ECO:0000256" key="3">
    <source>
        <dbReference type="ARBA" id="ARBA00022679"/>
    </source>
</evidence>
<evidence type="ECO:0000313" key="8">
    <source>
        <dbReference type="Proteomes" id="UP000785613"/>
    </source>
</evidence>
<keyword evidence="4" id="KW-0012">Acyltransferase</keyword>
<dbReference type="InterPro" id="IPR016181">
    <property type="entry name" value="Acyl_CoA_acyltransferase"/>
</dbReference>
<dbReference type="Pfam" id="PF13508">
    <property type="entry name" value="Acetyltransf_7"/>
    <property type="match status" value="1"/>
</dbReference>
<evidence type="ECO:0000256" key="5">
    <source>
        <dbReference type="ARBA" id="ARBA00049880"/>
    </source>
</evidence>
<dbReference type="Proteomes" id="UP000785613">
    <property type="component" value="Unassembled WGS sequence"/>
</dbReference>
<dbReference type="RefSeq" id="WP_167230007.1">
    <property type="nucleotide sequence ID" value="NZ_VUYU01000026.1"/>
</dbReference>
<keyword evidence="1" id="KW-0678">Repressor</keyword>
<reference evidence="7 8" key="1">
    <citation type="submission" date="2019-09" db="EMBL/GenBank/DDBJ databases">
        <title>Taxonomy of Antarctic Massilia spp.: description of Massilia rubra sp. nov., Massilia aquatica sp. nov., Massilia mucilaginosa sp. nov., Massilia frigida sp. nov. isolated from streams, lakes and regoliths.</title>
        <authorList>
            <person name="Holochova P."/>
            <person name="Sedlacek I."/>
            <person name="Kralova S."/>
            <person name="Maslanova I."/>
            <person name="Busse H.-J."/>
            <person name="Stankova E."/>
            <person name="Vrbovska V."/>
            <person name="Kovarovic V."/>
            <person name="Bartak M."/>
            <person name="Svec P."/>
            <person name="Pantucek R."/>
        </authorList>
    </citation>
    <scope>NUCLEOTIDE SEQUENCE [LARGE SCALE GENOMIC DNA]</scope>
    <source>
        <strain evidence="7 8">CCM 8692</strain>
    </source>
</reference>
<evidence type="ECO:0000313" key="7">
    <source>
        <dbReference type="EMBL" id="NHZ37222.1"/>
    </source>
</evidence>
<comment type="catalytic activity">
    <reaction evidence="5">
        <text>glycyl-tRNA(Gly) + acetyl-CoA = N-acetylglycyl-tRNA(Gly) + CoA + H(+)</text>
        <dbReference type="Rhea" id="RHEA:81867"/>
        <dbReference type="Rhea" id="RHEA-COMP:9683"/>
        <dbReference type="Rhea" id="RHEA-COMP:19766"/>
        <dbReference type="ChEBI" id="CHEBI:15378"/>
        <dbReference type="ChEBI" id="CHEBI:57287"/>
        <dbReference type="ChEBI" id="CHEBI:57288"/>
        <dbReference type="ChEBI" id="CHEBI:78522"/>
        <dbReference type="ChEBI" id="CHEBI:232036"/>
    </reaction>
</comment>
<proteinExistence type="predicted"/>